<dbReference type="Proteomes" id="UP000319040">
    <property type="component" value="Unassembled WGS sequence"/>
</dbReference>
<sequence length="40" mass="4700">MYGVDKKHCPAVIFSFNSLTNTLRFNALFAYQHFNTFRSL</sequence>
<gene>
    <name evidence="1" type="ORF">SAMN06265379_101208</name>
</gene>
<proteinExistence type="predicted"/>
<name>A0A521AKH2_SACCC</name>
<protein>
    <submittedName>
        <fullName evidence="1">Uncharacterized protein</fullName>
    </submittedName>
</protein>
<evidence type="ECO:0000313" key="2">
    <source>
        <dbReference type="Proteomes" id="UP000319040"/>
    </source>
</evidence>
<evidence type="ECO:0000313" key="1">
    <source>
        <dbReference type="EMBL" id="SMO35302.1"/>
    </source>
</evidence>
<reference evidence="1 2" key="1">
    <citation type="submission" date="2017-05" db="EMBL/GenBank/DDBJ databases">
        <authorList>
            <person name="Varghese N."/>
            <person name="Submissions S."/>
        </authorList>
    </citation>
    <scope>NUCLEOTIDE SEQUENCE [LARGE SCALE GENOMIC DNA]</scope>
    <source>
        <strain evidence="1 2">DSM 27040</strain>
    </source>
</reference>
<organism evidence="1 2">
    <name type="scientific">Saccharicrinis carchari</name>
    <dbReference type="NCBI Taxonomy" id="1168039"/>
    <lineage>
        <taxon>Bacteria</taxon>
        <taxon>Pseudomonadati</taxon>
        <taxon>Bacteroidota</taxon>
        <taxon>Bacteroidia</taxon>
        <taxon>Marinilabiliales</taxon>
        <taxon>Marinilabiliaceae</taxon>
        <taxon>Saccharicrinis</taxon>
    </lineage>
</organism>
<dbReference type="AlphaFoldDB" id="A0A521AKH2"/>
<keyword evidence="2" id="KW-1185">Reference proteome</keyword>
<accession>A0A521AKH2</accession>
<dbReference type="EMBL" id="FXTB01000001">
    <property type="protein sequence ID" value="SMO35302.1"/>
    <property type="molecule type" value="Genomic_DNA"/>
</dbReference>